<dbReference type="STRING" id="292564.Cyagr_0953"/>
<dbReference type="eggNOG" id="COG0715">
    <property type="taxonomic scope" value="Bacteria"/>
</dbReference>
<dbReference type="EMBL" id="CP003495">
    <property type="protein sequence ID" value="AFY28135.1"/>
    <property type="molecule type" value="Genomic_DNA"/>
</dbReference>
<gene>
    <name evidence="9" type="ordered locus">Cyagr_0953</name>
</gene>
<dbReference type="InterPro" id="IPR044527">
    <property type="entry name" value="NrtA/CpmA_ABC-bd_dom"/>
</dbReference>
<evidence type="ECO:0000256" key="3">
    <source>
        <dbReference type="ARBA" id="ARBA00022475"/>
    </source>
</evidence>
<name>K9P4U9_CYAGP</name>
<dbReference type="AlphaFoldDB" id="K9P4U9"/>
<evidence type="ECO:0000256" key="5">
    <source>
        <dbReference type="ARBA" id="ARBA00022729"/>
    </source>
</evidence>
<dbReference type="GO" id="GO:0005886">
    <property type="term" value="C:plasma membrane"/>
    <property type="evidence" value="ECO:0007669"/>
    <property type="project" value="UniProtKB-SubCell"/>
</dbReference>
<keyword evidence="5 8" id="KW-0732">Signal</keyword>
<dbReference type="GO" id="GO:0006811">
    <property type="term" value="P:monoatomic ion transport"/>
    <property type="evidence" value="ECO:0007669"/>
    <property type="project" value="UniProtKB-KW"/>
</dbReference>
<dbReference type="PROSITE" id="PS51257">
    <property type="entry name" value="PROKAR_LIPOPROTEIN"/>
    <property type="match status" value="1"/>
</dbReference>
<evidence type="ECO:0000313" key="10">
    <source>
        <dbReference type="Proteomes" id="UP000010388"/>
    </source>
</evidence>
<dbReference type="SUPFAM" id="SSF53850">
    <property type="entry name" value="Periplasmic binding protein-like II"/>
    <property type="match status" value="1"/>
</dbReference>
<feature type="signal peptide" evidence="8">
    <location>
        <begin position="1"/>
        <end position="22"/>
    </location>
</feature>
<dbReference type="RefSeq" id="WP_015108589.1">
    <property type="nucleotide sequence ID" value="NC_019675.1"/>
</dbReference>
<dbReference type="PANTHER" id="PTHR30024">
    <property type="entry name" value="ALIPHATIC SULFONATES-BINDING PROTEIN-RELATED"/>
    <property type="match status" value="1"/>
</dbReference>
<reference evidence="10" key="1">
    <citation type="journal article" date="2013" name="Proc. Natl. Acad. Sci. U.S.A.">
        <title>Improving the coverage of the cyanobacterial phylum using diversity-driven genome sequencing.</title>
        <authorList>
            <person name="Shih P.M."/>
            <person name="Wu D."/>
            <person name="Latifi A."/>
            <person name="Axen S.D."/>
            <person name="Fewer D.P."/>
            <person name="Talla E."/>
            <person name="Calteau A."/>
            <person name="Cai F."/>
            <person name="Tandeau de Marsac N."/>
            <person name="Rippka R."/>
            <person name="Herdman M."/>
            <person name="Sivonen K."/>
            <person name="Coursin T."/>
            <person name="Laurent T."/>
            <person name="Goodwin L."/>
            <person name="Nolan M."/>
            <person name="Davenport K.W."/>
            <person name="Han C.S."/>
            <person name="Rubin E.M."/>
            <person name="Eisen J.A."/>
            <person name="Woyke T."/>
            <person name="Gugger M."/>
            <person name="Kerfeld C.A."/>
        </authorList>
    </citation>
    <scope>NUCLEOTIDE SEQUENCE [LARGE SCALE GENOMIC DNA]</scope>
    <source>
        <strain evidence="10">ATCC 27147 / PCC 6307</strain>
    </source>
</reference>
<proteinExistence type="predicted"/>
<keyword evidence="6" id="KW-0406">Ion transport</keyword>
<dbReference type="Proteomes" id="UP000010388">
    <property type="component" value="Chromosome"/>
</dbReference>
<evidence type="ECO:0000256" key="8">
    <source>
        <dbReference type="SAM" id="SignalP"/>
    </source>
</evidence>
<feature type="chain" id="PRO_5003934492" evidence="8">
    <location>
        <begin position="23"/>
        <end position="444"/>
    </location>
</feature>
<keyword evidence="3" id="KW-1003">Cell membrane</keyword>
<comment type="subcellular location">
    <subcellularLocation>
        <location evidence="1">Cell inner membrane</location>
    </subcellularLocation>
</comment>
<dbReference type="Gene3D" id="3.40.190.10">
    <property type="entry name" value="Periplasmic binding protein-like II"/>
    <property type="match status" value="2"/>
</dbReference>
<dbReference type="HOGENOM" id="CLU_037398_3_0_3"/>
<sequence>MTSRRRFITLFGGAFGTSLLLAGCLGNPPDRSGSTGTAPKPDVAAAAKLETTTIKLGYIPILEAAPLVVGVEKGFFAKHGLKVELAKQASWPAARDNVVLGSAGGGIDGGQWQLPMPHLITEGIITDGKKVPMAVLAQLISQANGFAVSNSLKDDNLGLDLSPSVDVFKRFPEKEGRKFRAAYTFPNANQDLWIRYWLAAGGVDPDKDIELLTVPSTETLQGMRNGTMEAFSTGDPWPFRIVKDDIGYLAALTAQMWPAHPEEFLAVRADWVEKNPKAAVALVKGLIEAQQWADKPENRSEVAKLISSRAYFNTPVEVLEPALKGQYLLGADRKPVNDPKLGPIYWMSDRGVISYPYKSLSLWFLVESLRWNMHPGKLTTIEQAKALVDKVNREDIWRQAATELGLPAKDIPTGSSRGKETFFDGVVFDPENPQAYLDSLKIKR</sequence>
<protein>
    <submittedName>
        <fullName evidence="9">ABC-type nitrate/sulfonate/bicarbonate transport system, periplasmic component</fullName>
    </submittedName>
</protein>
<keyword evidence="2" id="KW-0813">Transport</keyword>
<accession>K9P4U9</accession>
<evidence type="ECO:0000313" key="9">
    <source>
        <dbReference type="EMBL" id="AFY28135.1"/>
    </source>
</evidence>
<evidence type="ECO:0000256" key="1">
    <source>
        <dbReference type="ARBA" id="ARBA00004533"/>
    </source>
</evidence>
<evidence type="ECO:0000256" key="7">
    <source>
        <dbReference type="ARBA" id="ARBA00023136"/>
    </source>
</evidence>
<dbReference type="CDD" id="cd13553">
    <property type="entry name" value="PBP2_NrtA_CpmA_like"/>
    <property type="match status" value="1"/>
</dbReference>
<dbReference type="KEGG" id="cgc:Cyagr_0953"/>
<evidence type="ECO:0000256" key="4">
    <source>
        <dbReference type="ARBA" id="ARBA00022519"/>
    </source>
</evidence>
<dbReference type="Pfam" id="PF13379">
    <property type="entry name" value="NMT1_2"/>
    <property type="match status" value="1"/>
</dbReference>
<dbReference type="PATRIC" id="fig|292564.3.peg.907"/>
<keyword evidence="4" id="KW-0997">Cell inner membrane</keyword>
<keyword evidence="7" id="KW-0472">Membrane</keyword>
<organism evidence="9 10">
    <name type="scientific">Cyanobium gracile (strain ATCC 27147 / PCC 6307)</name>
    <dbReference type="NCBI Taxonomy" id="292564"/>
    <lineage>
        <taxon>Bacteria</taxon>
        <taxon>Bacillati</taxon>
        <taxon>Cyanobacteriota</taxon>
        <taxon>Cyanophyceae</taxon>
        <taxon>Synechococcales</taxon>
        <taxon>Prochlorococcaceae</taxon>
        <taxon>Cyanobium</taxon>
    </lineage>
</organism>
<dbReference type="PANTHER" id="PTHR30024:SF7">
    <property type="entry name" value="NITRATE_NITRITE BINDING PROTEIN NRTA"/>
    <property type="match status" value="1"/>
</dbReference>
<dbReference type="OrthoDB" id="568193at2"/>
<evidence type="ECO:0000256" key="6">
    <source>
        <dbReference type="ARBA" id="ARBA00023065"/>
    </source>
</evidence>
<evidence type="ECO:0000256" key="2">
    <source>
        <dbReference type="ARBA" id="ARBA00022448"/>
    </source>
</evidence>